<keyword evidence="1" id="KW-1133">Transmembrane helix</keyword>
<proteinExistence type="predicted"/>
<evidence type="ECO:0000313" key="3">
    <source>
        <dbReference type="Proteomes" id="UP000005238"/>
    </source>
</evidence>
<feature type="transmembrane region" description="Helical" evidence="1">
    <location>
        <begin position="147"/>
        <end position="167"/>
    </location>
</feature>
<protein>
    <recommendedName>
        <fullName evidence="4">Transmembrane protein</fullName>
    </recommendedName>
</protein>
<dbReference type="InParanoid" id="H3GPH8"/>
<sequence>MFTNSGGRKPMAPIHNVWTLDVGHVKIVVVCQRLSTSSRSTPKSLSLALLKCFFLSLFSAAFRMLLLVYHPFFSALLVCKLRPALRMLLLVYPLRFSTLLLRKLNPAVRVLLPVCPALFSAIVYTPVKRARSTVAFTLRGVDLFVQIMPTFLLCDPVSFSYVLMLLATELGSPG</sequence>
<feature type="transmembrane region" description="Helical" evidence="1">
    <location>
        <begin position="106"/>
        <end position="127"/>
    </location>
</feature>
<evidence type="ECO:0000313" key="2">
    <source>
        <dbReference type="EnsemblProtists" id="Phyra78613"/>
    </source>
</evidence>
<evidence type="ECO:0008006" key="4">
    <source>
        <dbReference type="Google" id="ProtNLM"/>
    </source>
</evidence>
<evidence type="ECO:0000256" key="1">
    <source>
        <dbReference type="SAM" id="Phobius"/>
    </source>
</evidence>
<dbReference type="Proteomes" id="UP000005238">
    <property type="component" value="Unassembled WGS sequence"/>
</dbReference>
<dbReference type="EnsemblProtists" id="Phyra78613">
    <property type="protein sequence ID" value="Phyra78613"/>
    <property type="gene ID" value="Phyra78613"/>
</dbReference>
<feature type="transmembrane region" description="Helical" evidence="1">
    <location>
        <begin position="45"/>
        <end position="66"/>
    </location>
</feature>
<keyword evidence="3" id="KW-1185">Reference proteome</keyword>
<accession>H3GPH8</accession>
<keyword evidence="1" id="KW-0812">Transmembrane</keyword>
<dbReference type="AlphaFoldDB" id="H3GPH8"/>
<organism evidence="2 3">
    <name type="scientific">Phytophthora ramorum</name>
    <name type="common">Sudden oak death agent</name>
    <dbReference type="NCBI Taxonomy" id="164328"/>
    <lineage>
        <taxon>Eukaryota</taxon>
        <taxon>Sar</taxon>
        <taxon>Stramenopiles</taxon>
        <taxon>Oomycota</taxon>
        <taxon>Peronosporomycetes</taxon>
        <taxon>Peronosporales</taxon>
        <taxon>Peronosporaceae</taxon>
        <taxon>Phytophthora</taxon>
    </lineage>
</organism>
<name>H3GPH8_PHYRM</name>
<reference evidence="2" key="2">
    <citation type="submission" date="2015-06" db="UniProtKB">
        <authorList>
            <consortium name="EnsemblProtists"/>
        </authorList>
    </citation>
    <scope>IDENTIFICATION</scope>
    <source>
        <strain evidence="2">Pr102</strain>
    </source>
</reference>
<dbReference type="EMBL" id="DS566030">
    <property type="status" value="NOT_ANNOTATED_CDS"/>
    <property type="molecule type" value="Genomic_DNA"/>
</dbReference>
<dbReference type="HOGENOM" id="CLU_1819654_0_0_1"/>
<reference evidence="3" key="1">
    <citation type="journal article" date="2006" name="Science">
        <title>Phytophthora genome sequences uncover evolutionary origins and mechanisms of pathogenesis.</title>
        <authorList>
            <person name="Tyler B.M."/>
            <person name="Tripathy S."/>
            <person name="Zhang X."/>
            <person name="Dehal P."/>
            <person name="Jiang R.H."/>
            <person name="Aerts A."/>
            <person name="Arredondo F.D."/>
            <person name="Baxter L."/>
            <person name="Bensasson D."/>
            <person name="Beynon J.L."/>
            <person name="Chapman J."/>
            <person name="Damasceno C.M."/>
            <person name="Dorrance A.E."/>
            <person name="Dou D."/>
            <person name="Dickerman A.W."/>
            <person name="Dubchak I.L."/>
            <person name="Garbelotto M."/>
            <person name="Gijzen M."/>
            <person name="Gordon S.G."/>
            <person name="Govers F."/>
            <person name="Grunwald N.J."/>
            <person name="Huang W."/>
            <person name="Ivors K.L."/>
            <person name="Jones R.W."/>
            <person name="Kamoun S."/>
            <person name="Krampis K."/>
            <person name="Lamour K.H."/>
            <person name="Lee M.K."/>
            <person name="McDonald W.H."/>
            <person name="Medina M."/>
            <person name="Meijer H.J."/>
            <person name="Nordberg E.K."/>
            <person name="Maclean D.J."/>
            <person name="Ospina-Giraldo M.D."/>
            <person name="Morris P.F."/>
            <person name="Phuntumart V."/>
            <person name="Putnam N.H."/>
            <person name="Rash S."/>
            <person name="Rose J.K."/>
            <person name="Sakihama Y."/>
            <person name="Salamov A.A."/>
            <person name="Savidor A."/>
            <person name="Scheuring C.F."/>
            <person name="Smith B.M."/>
            <person name="Sobral B.W."/>
            <person name="Terry A."/>
            <person name="Torto-Alalibo T.A."/>
            <person name="Win J."/>
            <person name="Xu Z."/>
            <person name="Zhang H."/>
            <person name="Grigoriev I.V."/>
            <person name="Rokhsar D.S."/>
            <person name="Boore J.L."/>
        </authorList>
    </citation>
    <scope>NUCLEOTIDE SEQUENCE [LARGE SCALE GENOMIC DNA]</scope>
    <source>
        <strain evidence="3">Pr102</strain>
    </source>
</reference>
<keyword evidence="1" id="KW-0472">Membrane</keyword>